<dbReference type="SUPFAM" id="SSF54862">
    <property type="entry name" value="4Fe-4S ferredoxins"/>
    <property type="match status" value="1"/>
</dbReference>
<dbReference type="PROSITE" id="PS51379">
    <property type="entry name" value="4FE4S_FER_2"/>
    <property type="match status" value="2"/>
</dbReference>
<dbReference type="PROSITE" id="PS00198">
    <property type="entry name" value="4FE4S_FER_1"/>
    <property type="match status" value="2"/>
</dbReference>
<dbReference type="InterPro" id="IPR017900">
    <property type="entry name" value="4Fe4S_Fe_S_CS"/>
</dbReference>
<reference evidence="5" key="1">
    <citation type="journal article" date="2021" name="PeerJ">
        <title>Extensive microbial diversity within the chicken gut microbiome revealed by metagenomics and culture.</title>
        <authorList>
            <person name="Gilroy R."/>
            <person name="Ravi A."/>
            <person name="Getino M."/>
            <person name="Pursley I."/>
            <person name="Horton D.L."/>
            <person name="Alikhan N.F."/>
            <person name="Baker D."/>
            <person name="Gharbi K."/>
            <person name="Hall N."/>
            <person name="Watson M."/>
            <person name="Adriaenssens E.M."/>
            <person name="Foster-Nyarko E."/>
            <person name="Jarju S."/>
            <person name="Secka A."/>
            <person name="Antonio M."/>
            <person name="Oren A."/>
            <person name="Chaudhuri R.R."/>
            <person name="La Ragione R."/>
            <person name="Hildebrand F."/>
            <person name="Pallen M.J."/>
        </authorList>
    </citation>
    <scope>NUCLEOTIDE SEQUENCE</scope>
    <source>
        <strain evidence="5">811</strain>
    </source>
</reference>
<dbReference type="Proteomes" id="UP000824204">
    <property type="component" value="Unassembled WGS sequence"/>
</dbReference>
<dbReference type="InterPro" id="IPR017896">
    <property type="entry name" value="4Fe4S_Fe-S-bd"/>
</dbReference>
<keyword evidence="2" id="KW-0408">Iron</keyword>
<dbReference type="GO" id="GO:0051536">
    <property type="term" value="F:iron-sulfur cluster binding"/>
    <property type="evidence" value="ECO:0007669"/>
    <property type="project" value="UniProtKB-KW"/>
</dbReference>
<dbReference type="GO" id="GO:0046872">
    <property type="term" value="F:metal ion binding"/>
    <property type="evidence" value="ECO:0007669"/>
    <property type="project" value="UniProtKB-KW"/>
</dbReference>
<dbReference type="EMBL" id="DXFX01000045">
    <property type="protein sequence ID" value="HIX07506.1"/>
    <property type="molecule type" value="Genomic_DNA"/>
</dbReference>
<reference evidence="5" key="2">
    <citation type="submission" date="2021-04" db="EMBL/GenBank/DDBJ databases">
        <authorList>
            <person name="Gilroy R."/>
        </authorList>
    </citation>
    <scope>NUCLEOTIDE SEQUENCE</scope>
    <source>
        <strain evidence="5">811</strain>
    </source>
</reference>
<evidence type="ECO:0000256" key="1">
    <source>
        <dbReference type="ARBA" id="ARBA00022723"/>
    </source>
</evidence>
<dbReference type="AlphaFoldDB" id="A0A9D1V7F1"/>
<dbReference type="PANTHER" id="PTHR43122:SF2">
    <property type="entry name" value="FERREDOXIN SUBUNIT OF PYRUVATE:FLAVODOXIN OXIDOREDUCTASE"/>
    <property type="match status" value="1"/>
</dbReference>
<organism evidence="5 6">
    <name type="scientific">Candidatus Borkfalkia faecipullorum</name>
    <dbReference type="NCBI Taxonomy" id="2838510"/>
    <lineage>
        <taxon>Bacteria</taxon>
        <taxon>Bacillati</taxon>
        <taxon>Bacillota</taxon>
        <taxon>Clostridia</taxon>
        <taxon>Christensenellales</taxon>
        <taxon>Christensenellaceae</taxon>
        <taxon>Candidatus Borkfalkia</taxon>
    </lineage>
</organism>
<feature type="domain" description="4Fe-4S ferredoxin-type" evidence="4">
    <location>
        <begin position="2"/>
        <end position="31"/>
    </location>
</feature>
<evidence type="ECO:0000259" key="4">
    <source>
        <dbReference type="PROSITE" id="PS51379"/>
    </source>
</evidence>
<dbReference type="Gene3D" id="3.30.70.20">
    <property type="match status" value="1"/>
</dbReference>
<proteinExistence type="predicted"/>
<accession>A0A9D1V7F1</accession>
<evidence type="ECO:0000313" key="5">
    <source>
        <dbReference type="EMBL" id="HIX07506.1"/>
    </source>
</evidence>
<evidence type="ECO:0000256" key="2">
    <source>
        <dbReference type="ARBA" id="ARBA00023004"/>
    </source>
</evidence>
<name>A0A9D1V7F1_9FIRM</name>
<keyword evidence="1" id="KW-0479">Metal-binding</keyword>
<evidence type="ECO:0000313" key="6">
    <source>
        <dbReference type="Proteomes" id="UP000824204"/>
    </source>
</evidence>
<dbReference type="Pfam" id="PF12838">
    <property type="entry name" value="Fer4_7"/>
    <property type="match status" value="1"/>
</dbReference>
<sequence length="68" mass="7357">MAKITIDERICKGCGLCADACPKKVISLSEHRMNANGYFVAEAVNPQNCIGCTFCAVMCPDCAIEVER</sequence>
<dbReference type="PANTHER" id="PTHR43122">
    <property type="entry name" value="FERREDOXIN SUBUNIT OF PYRUVATE:FLAVODOXIN OXIDOREDUCTASE-RELATED"/>
    <property type="match status" value="1"/>
</dbReference>
<protein>
    <submittedName>
        <fullName evidence="5">4Fe-4S binding protein</fullName>
    </submittedName>
</protein>
<comment type="caution">
    <text evidence="5">The sequence shown here is derived from an EMBL/GenBank/DDBJ whole genome shotgun (WGS) entry which is preliminary data.</text>
</comment>
<feature type="domain" description="4Fe-4S ferredoxin-type" evidence="4">
    <location>
        <begin position="40"/>
        <end position="68"/>
    </location>
</feature>
<gene>
    <name evidence="5" type="ORF">H9741_03470</name>
</gene>
<keyword evidence="3" id="KW-0411">Iron-sulfur</keyword>
<evidence type="ECO:0000256" key="3">
    <source>
        <dbReference type="ARBA" id="ARBA00023014"/>
    </source>
</evidence>